<proteinExistence type="predicted"/>
<dbReference type="InterPro" id="IPR001119">
    <property type="entry name" value="SLH_dom"/>
</dbReference>
<dbReference type="AlphaFoldDB" id="A0AAP5I6H4"/>
<feature type="domain" description="SLH" evidence="1">
    <location>
        <begin position="377"/>
        <end position="436"/>
    </location>
</feature>
<dbReference type="InterPro" id="IPR011050">
    <property type="entry name" value="Pectin_lyase_fold/virulence"/>
</dbReference>
<protein>
    <submittedName>
        <fullName evidence="2">DUF1565 domain-containing protein</fullName>
    </submittedName>
</protein>
<dbReference type="SUPFAM" id="SSF51126">
    <property type="entry name" value="Pectin lyase-like"/>
    <property type="match status" value="1"/>
</dbReference>
<dbReference type="Pfam" id="PF07602">
    <property type="entry name" value="DUF1565"/>
    <property type="match status" value="1"/>
</dbReference>
<dbReference type="RefSeq" id="WP_208340497.1">
    <property type="nucleotide sequence ID" value="NZ_CAWQFN010000669.1"/>
</dbReference>
<feature type="domain" description="SLH" evidence="1">
    <location>
        <begin position="313"/>
        <end position="376"/>
    </location>
</feature>
<dbReference type="InterPro" id="IPR051465">
    <property type="entry name" value="Cell_Envelope_Struct_Comp"/>
</dbReference>
<dbReference type="InterPro" id="IPR012334">
    <property type="entry name" value="Pectin_lyas_fold"/>
</dbReference>
<dbReference type="InterPro" id="IPR011459">
    <property type="entry name" value="DUF1565"/>
</dbReference>
<evidence type="ECO:0000313" key="2">
    <source>
        <dbReference type="EMBL" id="MDR9895711.1"/>
    </source>
</evidence>
<feature type="domain" description="SLH" evidence="1">
    <location>
        <begin position="582"/>
        <end position="649"/>
    </location>
</feature>
<sequence>MVNSTLVATLYVNPVVGNDANTGSRSEPYKTLSRALRGTTTPKFIQLAPGTYSTASGDVFPVVIPPNVTVIGNEATKGQGILILGSGKYHSLTFGVQKITLLLLDDAQLKGVSVTNPTAKGTGVWIESTTSPTLANNTFTSCGREGVFACGAGKPVIMDNVFVQNVAGGLVVAHYSKGEVLRNIFQNNALAIIISDFAAPLIANNKLSQNRTAIAKRCCVRVASRREAQIALSRKARPILRHNLIEKNTQGGLLINGHAAPDFGTAQDPAGNIFRHNAQFDVQNLTSGKVICSGNNLNLVQVKGLVDLVTLPDDISSFSDMVGHWAKPFVGALLSSALMNGFPNGIFAPEAPVTRAQYAALVAKIFQLPICKRIQNFTDIKPNFWATSAINRAVGMGFLDGFPDGTFRPTQNLTRVEVFLSMVNGLKLSGGNPNALNRYCDSEALWLFADRTQIPSYATNAVAAATQKMLIVNYPRKELLEPLRNITRAEVAALIYQALVASGKQKAIVSPYIVNPNVDGFSCADLISHWAEPFIRALMRMNLTRGFADGSYQPDKPMTRAEYAALIVGAFGPVSKRPAPTFIDIPRDYWASSAIQIAAQSGFVGGFSVPPKAAAPRYRTFRPEQNVLRIQVIVSLVNGLALKASDCDTLLDYSDLNAISESARAAVVTAVQRNIIVNYPDPKRIEPSNEATRAEVGAMVYQALVAMGRVSPFLMENVN</sequence>
<dbReference type="EMBL" id="JAALHA020000005">
    <property type="protein sequence ID" value="MDR9895711.1"/>
    <property type="molecule type" value="Genomic_DNA"/>
</dbReference>
<gene>
    <name evidence="2" type="ORF">G7B40_014215</name>
</gene>
<dbReference type="InterPro" id="IPR006626">
    <property type="entry name" value="PbH1"/>
</dbReference>
<organism evidence="2 3">
    <name type="scientific">Aetokthonos hydrillicola Thurmond2011</name>
    <dbReference type="NCBI Taxonomy" id="2712845"/>
    <lineage>
        <taxon>Bacteria</taxon>
        <taxon>Bacillati</taxon>
        <taxon>Cyanobacteriota</taxon>
        <taxon>Cyanophyceae</taxon>
        <taxon>Nostocales</taxon>
        <taxon>Hapalosiphonaceae</taxon>
        <taxon>Aetokthonos</taxon>
    </lineage>
</organism>
<feature type="domain" description="SLH" evidence="1">
    <location>
        <begin position="650"/>
        <end position="714"/>
    </location>
</feature>
<dbReference type="NCBIfam" id="TIGR03804">
    <property type="entry name" value="para_beta_helix"/>
    <property type="match status" value="1"/>
</dbReference>
<evidence type="ECO:0000259" key="1">
    <source>
        <dbReference type="PROSITE" id="PS51272"/>
    </source>
</evidence>
<evidence type="ECO:0000313" key="3">
    <source>
        <dbReference type="Proteomes" id="UP000667802"/>
    </source>
</evidence>
<accession>A0AAP5I6H4</accession>
<dbReference type="Pfam" id="PF00395">
    <property type="entry name" value="SLH"/>
    <property type="match status" value="4"/>
</dbReference>
<dbReference type="Gene3D" id="2.160.20.10">
    <property type="entry name" value="Single-stranded right-handed beta-helix, Pectin lyase-like"/>
    <property type="match status" value="1"/>
</dbReference>
<dbReference type="PROSITE" id="PS51272">
    <property type="entry name" value="SLH"/>
    <property type="match status" value="6"/>
</dbReference>
<dbReference type="PANTHER" id="PTHR43308">
    <property type="entry name" value="OUTER MEMBRANE PROTEIN ALPHA-RELATED"/>
    <property type="match status" value="1"/>
</dbReference>
<dbReference type="InterPro" id="IPR022441">
    <property type="entry name" value="Para_beta_helix_rpt-2"/>
</dbReference>
<reference evidence="3" key="1">
    <citation type="journal article" date="2021" name="Science">
        <title>Hunting the eagle killer: A cyanobacterial neurotoxin causes vacuolar myelinopathy.</title>
        <authorList>
            <person name="Breinlinger S."/>
            <person name="Phillips T.J."/>
            <person name="Haram B.N."/>
            <person name="Mares J."/>
            <person name="Martinez Yerena J.A."/>
            <person name="Hrouzek P."/>
            <person name="Sobotka R."/>
            <person name="Henderson W.M."/>
            <person name="Schmieder P."/>
            <person name="Williams S.M."/>
            <person name="Lauderdale J.D."/>
            <person name="Wilde H.D."/>
            <person name="Gerrin W."/>
            <person name="Kust A."/>
            <person name="Washington J.W."/>
            <person name="Wagner C."/>
            <person name="Geier B."/>
            <person name="Liebeke M."/>
            <person name="Enke H."/>
            <person name="Niedermeyer T.H.J."/>
            <person name="Wilde S.B."/>
        </authorList>
    </citation>
    <scope>NUCLEOTIDE SEQUENCE [LARGE SCALE GENOMIC DNA]</scope>
    <source>
        <strain evidence="3">Thurmond2011</strain>
    </source>
</reference>
<feature type="domain" description="SLH" evidence="1">
    <location>
        <begin position="445"/>
        <end position="509"/>
    </location>
</feature>
<name>A0AAP5I6H4_9CYAN</name>
<dbReference type="SMART" id="SM00710">
    <property type="entry name" value="PbH1"/>
    <property type="match status" value="5"/>
</dbReference>
<dbReference type="Proteomes" id="UP000667802">
    <property type="component" value="Unassembled WGS sequence"/>
</dbReference>
<feature type="domain" description="SLH" evidence="1">
    <location>
        <begin position="518"/>
        <end position="581"/>
    </location>
</feature>
<keyword evidence="3" id="KW-1185">Reference proteome</keyword>
<comment type="caution">
    <text evidence="2">The sequence shown here is derived from an EMBL/GenBank/DDBJ whole genome shotgun (WGS) entry which is preliminary data.</text>
</comment>